<dbReference type="InterPro" id="IPR036566">
    <property type="entry name" value="PYNP-like_C_sf"/>
</dbReference>
<gene>
    <name evidence="6" type="ORF">EHF33_09455</name>
</gene>
<keyword evidence="4 6" id="KW-0808">Transferase</keyword>
<dbReference type="InterPro" id="IPR000053">
    <property type="entry name" value="Thymidine/pyrmidine_PPase"/>
</dbReference>
<dbReference type="InterPro" id="IPR013102">
    <property type="entry name" value="PYNP_C"/>
</dbReference>
<keyword evidence="7" id="KW-1185">Reference proteome</keyword>
<dbReference type="GO" id="GO:0006206">
    <property type="term" value="P:pyrimidine nucleobase metabolic process"/>
    <property type="evidence" value="ECO:0007669"/>
    <property type="project" value="InterPro"/>
</dbReference>
<dbReference type="InterPro" id="IPR035902">
    <property type="entry name" value="Nuc_phospho_transferase"/>
</dbReference>
<dbReference type="GO" id="GO:0006213">
    <property type="term" value="P:pyrimidine nucleoside metabolic process"/>
    <property type="evidence" value="ECO:0007669"/>
    <property type="project" value="InterPro"/>
</dbReference>
<dbReference type="OrthoDB" id="9763887at2"/>
<feature type="domain" description="Pyrimidine nucleoside phosphorylase C-terminal" evidence="5">
    <location>
        <begin position="344"/>
        <end position="418"/>
    </location>
</feature>
<evidence type="ECO:0000259" key="5">
    <source>
        <dbReference type="SMART" id="SM00941"/>
    </source>
</evidence>
<proteinExistence type="inferred from homology"/>
<evidence type="ECO:0000256" key="4">
    <source>
        <dbReference type="ARBA" id="ARBA00022679"/>
    </source>
</evidence>
<dbReference type="InterPro" id="IPR000312">
    <property type="entry name" value="Glycosyl_Trfase_fam3"/>
</dbReference>
<dbReference type="SMART" id="SM00941">
    <property type="entry name" value="PYNP_C"/>
    <property type="match status" value="1"/>
</dbReference>
<dbReference type="Pfam" id="PF07831">
    <property type="entry name" value="PYNP_C"/>
    <property type="match status" value="1"/>
</dbReference>
<dbReference type="KEGG" id="dph:EHF33_09455"/>
<dbReference type="NCBIfam" id="TIGR02644">
    <property type="entry name" value="Y_phosphoryl"/>
    <property type="match status" value="1"/>
</dbReference>
<dbReference type="PROSITE" id="PS00647">
    <property type="entry name" value="THYMID_PHOSPHORYLASE"/>
    <property type="match status" value="1"/>
</dbReference>
<keyword evidence="3 6" id="KW-0328">Glycosyltransferase</keyword>
<dbReference type="FunFam" id="3.40.1030.10:FF:000003">
    <property type="entry name" value="Pyrimidine-nucleoside phosphorylase"/>
    <property type="match status" value="1"/>
</dbReference>
<dbReference type="Gene3D" id="1.20.970.10">
    <property type="entry name" value="Transferase, Pyrimidine Nucleoside Phosphorylase, Chain C"/>
    <property type="match status" value="1"/>
</dbReference>
<dbReference type="PANTHER" id="PTHR10515:SF0">
    <property type="entry name" value="THYMIDINE PHOSPHORYLASE"/>
    <property type="match status" value="1"/>
</dbReference>
<dbReference type="GO" id="GO:0004645">
    <property type="term" value="F:1,4-alpha-oligoglucan phosphorylase activity"/>
    <property type="evidence" value="ECO:0007669"/>
    <property type="project" value="InterPro"/>
</dbReference>
<sequence>MTSHIPDLIAKKRDGQEHSRAELETLVLGYTRGEVPDYQISAWLMAIYLRGMTPREVADLTLVMAGSGDQFDLSSLSNTVDKHSTGGVGDKTSLILTPMLAALGLTVAKMSGRGLAHTGGTIDKLESIPGWDGTLSDEAFLAQAREIGLALVGQSKDLAPADGLLYALRDVTATVACLPLIASSIMSKKLASGAQTIVLDVKVGAGAFMKTLDDGRELARAMVDIGSHAGRKVRAVLTDMDAPLGHLAGNSLEVQEAVATLNGHGPHDLTELCVALAVEALAAYGQDPHEAESRARQTLQDGSALAKFRAFVAAQGGDPTFVDHPDKLDVAPGRAEVLAEASGYLQAVDALAVGQAVLVLGGGRERKGEQIDHGVGVELVKKPGEAVQAGEVLARIYHRDGRGLDTALELLRGGLSVGSTQLEVPELILGRVE</sequence>
<comment type="similarity">
    <text evidence="1">Belongs to the thymidine/pyrimidine-nucleoside phosphorylase family.</text>
</comment>
<comment type="subunit">
    <text evidence="2">Homodimer.</text>
</comment>
<dbReference type="RefSeq" id="WP_124870509.1">
    <property type="nucleotide sequence ID" value="NZ_CP034183.1"/>
</dbReference>
<name>A0A3G8YC33_9DEIO</name>
<protein>
    <submittedName>
        <fullName evidence="6">Thymidine phosphorylase</fullName>
        <ecNumber evidence="6">2.4.2.4</ecNumber>
    </submittedName>
</protein>
<dbReference type="PANTHER" id="PTHR10515">
    <property type="entry name" value="THYMIDINE PHOSPHORYLASE"/>
    <property type="match status" value="1"/>
</dbReference>
<evidence type="ECO:0000313" key="6">
    <source>
        <dbReference type="EMBL" id="AZI42942.1"/>
    </source>
</evidence>
<dbReference type="Proteomes" id="UP000276417">
    <property type="component" value="Chromosome 1"/>
</dbReference>
<dbReference type="InterPro" id="IPR017459">
    <property type="entry name" value="Glycosyl_Trfase_fam3_N_dom"/>
</dbReference>
<dbReference type="GO" id="GO:0009032">
    <property type="term" value="F:thymidine phosphorylase activity"/>
    <property type="evidence" value="ECO:0007669"/>
    <property type="project" value="UniProtKB-EC"/>
</dbReference>
<dbReference type="EMBL" id="CP034183">
    <property type="protein sequence ID" value="AZI42942.1"/>
    <property type="molecule type" value="Genomic_DNA"/>
</dbReference>
<evidence type="ECO:0000313" key="7">
    <source>
        <dbReference type="Proteomes" id="UP000276417"/>
    </source>
</evidence>
<evidence type="ECO:0000256" key="2">
    <source>
        <dbReference type="ARBA" id="ARBA00011738"/>
    </source>
</evidence>
<dbReference type="Pfam" id="PF02885">
    <property type="entry name" value="Glycos_trans_3N"/>
    <property type="match status" value="1"/>
</dbReference>
<accession>A0A3G8YC33</accession>
<dbReference type="SUPFAM" id="SSF52418">
    <property type="entry name" value="Nucleoside phosphorylase/phosphoribosyltransferase catalytic domain"/>
    <property type="match status" value="1"/>
</dbReference>
<dbReference type="InterPro" id="IPR017872">
    <property type="entry name" value="Pyrmidine_PPase_CS"/>
</dbReference>
<dbReference type="Gene3D" id="3.90.1170.30">
    <property type="entry name" value="Pyrimidine nucleoside phosphorylase-like, C-terminal domain"/>
    <property type="match status" value="1"/>
</dbReference>
<dbReference type="GO" id="GO:0005829">
    <property type="term" value="C:cytosol"/>
    <property type="evidence" value="ECO:0007669"/>
    <property type="project" value="TreeGrafter"/>
</dbReference>
<dbReference type="InterPro" id="IPR036320">
    <property type="entry name" value="Glycosyl_Trfase_fam3_N_dom_sf"/>
</dbReference>
<reference evidence="6 7" key="1">
    <citation type="submission" date="2018-11" db="EMBL/GenBank/DDBJ databases">
        <title>Deinococcus shelandsis sp. nov., isolated from South Shetland Islands soil of Antarctica.</title>
        <authorList>
            <person name="Tian J."/>
        </authorList>
    </citation>
    <scope>NUCLEOTIDE SEQUENCE [LARGE SCALE GENOMIC DNA]</scope>
    <source>
        <strain evidence="6 7">S14-83T</strain>
    </source>
</reference>
<dbReference type="Pfam" id="PF00591">
    <property type="entry name" value="Glycos_transf_3"/>
    <property type="match status" value="1"/>
</dbReference>
<dbReference type="InterPro" id="IPR018090">
    <property type="entry name" value="Pyrmidine_PPas_bac/euk"/>
</dbReference>
<organism evidence="6 7">
    <name type="scientific">Deinococcus psychrotolerans</name>
    <dbReference type="NCBI Taxonomy" id="2489213"/>
    <lineage>
        <taxon>Bacteria</taxon>
        <taxon>Thermotogati</taxon>
        <taxon>Deinococcota</taxon>
        <taxon>Deinococci</taxon>
        <taxon>Deinococcales</taxon>
        <taxon>Deinococcaceae</taxon>
        <taxon>Deinococcus</taxon>
    </lineage>
</organism>
<dbReference type="SUPFAM" id="SSF47648">
    <property type="entry name" value="Nucleoside phosphorylase/phosphoribosyltransferase N-terminal domain"/>
    <property type="match status" value="1"/>
</dbReference>
<dbReference type="EC" id="2.4.2.4" evidence="6"/>
<dbReference type="Gene3D" id="3.40.1030.10">
    <property type="entry name" value="Nucleoside phosphorylase/phosphoribosyltransferase catalytic domain"/>
    <property type="match status" value="1"/>
</dbReference>
<evidence type="ECO:0000256" key="1">
    <source>
        <dbReference type="ARBA" id="ARBA00006915"/>
    </source>
</evidence>
<evidence type="ECO:0000256" key="3">
    <source>
        <dbReference type="ARBA" id="ARBA00022676"/>
    </source>
</evidence>
<dbReference type="AlphaFoldDB" id="A0A3G8YC33"/>
<dbReference type="NCBIfam" id="NF004490">
    <property type="entry name" value="PRK05820.1"/>
    <property type="match status" value="1"/>
</dbReference>
<dbReference type="PIRSF" id="PIRSF000478">
    <property type="entry name" value="TP_PyNP"/>
    <property type="match status" value="1"/>
</dbReference>
<dbReference type="SUPFAM" id="SSF54680">
    <property type="entry name" value="Pyrimidine nucleoside phosphorylase C-terminal domain"/>
    <property type="match status" value="1"/>
</dbReference>